<keyword evidence="3" id="KW-1185">Reference proteome</keyword>
<comment type="caution">
    <text evidence="2">The sequence shown here is derived from an EMBL/GenBank/DDBJ whole genome shotgun (WGS) entry which is preliminary data.</text>
</comment>
<protein>
    <submittedName>
        <fullName evidence="2">Uncharacterized protein</fullName>
    </submittedName>
</protein>
<dbReference type="EMBL" id="BPLR01003270">
    <property type="protein sequence ID" value="GIX82807.1"/>
    <property type="molecule type" value="Genomic_DNA"/>
</dbReference>
<feature type="region of interest" description="Disordered" evidence="1">
    <location>
        <begin position="1"/>
        <end position="59"/>
    </location>
</feature>
<sequence length="81" mass="9429">MYPAIPVPLSSKPDTEWVGQSVTSSRFRTEKQPFTVKDPRRSKETPQFSPKVTMKQKGAQECYPPEHTLLFKYIERFDYGC</sequence>
<evidence type="ECO:0000313" key="3">
    <source>
        <dbReference type="Proteomes" id="UP001054945"/>
    </source>
</evidence>
<feature type="compositionally biased region" description="Basic and acidic residues" evidence="1">
    <location>
        <begin position="27"/>
        <end position="44"/>
    </location>
</feature>
<dbReference type="AlphaFoldDB" id="A0AAV4NDA7"/>
<dbReference type="Proteomes" id="UP001054945">
    <property type="component" value="Unassembled WGS sequence"/>
</dbReference>
<organism evidence="2 3">
    <name type="scientific">Caerostris extrusa</name>
    <name type="common">Bark spider</name>
    <name type="synonym">Caerostris bankana</name>
    <dbReference type="NCBI Taxonomy" id="172846"/>
    <lineage>
        <taxon>Eukaryota</taxon>
        <taxon>Metazoa</taxon>
        <taxon>Ecdysozoa</taxon>
        <taxon>Arthropoda</taxon>
        <taxon>Chelicerata</taxon>
        <taxon>Arachnida</taxon>
        <taxon>Araneae</taxon>
        <taxon>Araneomorphae</taxon>
        <taxon>Entelegynae</taxon>
        <taxon>Araneoidea</taxon>
        <taxon>Araneidae</taxon>
        <taxon>Caerostris</taxon>
    </lineage>
</organism>
<name>A0AAV4NDA7_CAEEX</name>
<evidence type="ECO:0000313" key="2">
    <source>
        <dbReference type="EMBL" id="GIX82807.1"/>
    </source>
</evidence>
<reference evidence="2 3" key="1">
    <citation type="submission" date="2021-06" db="EMBL/GenBank/DDBJ databases">
        <title>Caerostris extrusa draft genome.</title>
        <authorList>
            <person name="Kono N."/>
            <person name="Arakawa K."/>
        </authorList>
    </citation>
    <scope>NUCLEOTIDE SEQUENCE [LARGE SCALE GENOMIC DNA]</scope>
</reference>
<evidence type="ECO:0000256" key="1">
    <source>
        <dbReference type="SAM" id="MobiDB-lite"/>
    </source>
</evidence>
<proteinExistence type="predicted"/>
<gene>
    <name evidence="2" type="ORF">CEXT_370061</name>
</gene>
<accession>A0AAV4NDA7</accession>